<feature type="compositionally biased region" description="Acidic residues" evidence="1">
    <location>
        <begin position="91"/>
        <end position="101"/>
    </location>
</feature>
<dbReference type="PANTHER" id="PTHR46129">
    <property type="entry name" value="SYNAPTOTAGMIN 14, ISOFORM D"/>
    <property type="match status" value="1"/>
</dbReference>
<dbReference type="PROSITE" id="PS50004">
    <property type="entry name" value="C2"/>
    <property type="match status" value="2"/>
</dbReference>
<dbReference type="CDD" id="cd08408">
    <property type="entry name" value="C2B_Synaptotagmin-14_16"/>
    <property type="match status" value="1"/>
</dbReference>
<keyword evidence="4" id="KW-1185">Reference proteome</keyword>
<feature type="region of interest" description="Disordered" evidence="1">
    <location>
        <begin position="30"/>
        <end position="104"/>
    </location>
</feature>
<accession>A0AAV2HE07</accession>
<dbReference type="Proteomes" id="UP001497497">
    <property type="component" value="Unassembled WGS sequence"/>
</dbReference>
<evidence type="ECO:0000313" key="3">
    <source>
        <dbReference type="EMBL" id="CAL1532142.1"/>
    </source>
</evidence>
<dbReference type="FunFam" id="2.60.40.150:FF:000062">
    <property type="entry name" value="synaptotagmin-14 isoform X1"/>
    <property type="match status" value="1"/>
</dbReference>
<dbReference type="Pfam" id="PF00168">
    <property type="entry name" value="C2"/>
    <property type="match status" value="2"/>
</dbReference>
<sequence>MFSKKLSAADYAGAANIFTLCCGFFVKGGKRRSSDEIPKAAGEKTPLANGSAKTPEEKTGPEVPYASIAEGEKPRKKSKRKVDENGAAYQYDEESSSDSEDEVLKHYQSTVVRANSVRSLKSSKTDTSKKSAKSGQAIESQTSSKGNLLDIDASPKSEQGKSSNRLAYSAETDENHVTSPPGNVAATPADNPAGRGEPVTFDNQAFMADGGDSVTTSERLTSDEHLFDVSDLQNEPALISKCGSLGVSFQYDNAHSRMVVKIHQAKEIPAKDRGGANSTQVRVMLLPSKRQRHKTKVKEGDCPVFDEKIYFNKILPDEIPGMGLRFRLYGVERMRRERMIGETIVGFASLNLEHETTHWVVLEPRSNLSHGDSGFDVSSLSRSDSGSSNQSLQHGGMPELLIGLAYNGTTGRLSVEVIKGSNFRNMAMNRAPDTYVKLSLMNSVGQEVQRCKTSIRRGQPNPLFKETFMLQVALFQLPEVTLMVSVYNKKSMKKKEMIGWFSLGMNSSGEEESAHWLDMRESKGEQVCRWHVLLES</sequence>
<dbReference type="PANTHER" id="PTHR46129:SF2">
    <property type="entry name" value="SYNAPTOTAGMIN 14, ISOFORM D"/>
    <property type="match status" value="1"/>
</dbReference>
<feature type="domain" description="C2" evidence="2">
    <location>
        <begin position="396"/>
        <end position="531"/>
    </location>
</feature>
<dbReference type="InterPro" id="IPR035892">
    <property type="entry name" value="C2_domain_sf"/>
</dbReference>
<evidence type="ECO:0000256" key="1">
    <source>
        <dbReference type="SAM" id="MobiDB-lite"/>
    </source>
</evidence>
<feature type="compositionally biased region" description="Polar residues" evidence="1">
    <location>
        <begin position="137"/>
        <end position="146"/>
    </location>
</feature>
<dbReference type="Gene3D" id="2.60.40.150">
    <property type="entry name" value="C2 domain"/>
    <property type="match status" value="2"/>
</dbReference>
<organism evidence="3 4">
    <name type="scientific">Lymnaea stagnalis</name>
    <name type="common">Great pond snail</name>
    <name type="synonym">Helix stagnalis</name>
    <dbReference type="NCBI Taxonomy" id="6523"/>
    <lineage>
        <taxon>Eukaryota</taxon>
        <taxon>Metazoa</taxon>
        <taxon>Spiralia</taxon>
        <taxon>Lophotrochozoa</taxon>
        <taxon>Mollusca</taxon>
        <taxon>Gastropoda</taxon>
        <taxon>Heterobranchia</taxon>
        <taxon>Euthyneura</taxon>
        <taxon>Panpulmonata</taxon>
        <taxon>Hygrophila</taxon>
        <taxon>Lymnaeoidea</taxon>
        <taxon>Lymnaeidae</taxon>
        <taxon>Lymnaea</taxon>
    </lineage>
</organism>
<dbReference type="AlphaFoldDB" id="A0AAV2HE07"/>
<name>A0AAV2HE07_LYMST</name>
<dbReference type="GO" id="GO:0005543">
    <property type="term" value="F:phospholipid binding"/>
    <property type="evidence" value="ECO:0007669"/>
    <property type="project" value="TreeGrafter"/>
</dbReference>
<dbReference type="SUPFAM" id="SSF49562">
    <property type="entry name" value="C2 domain (Calcium/lipid-binding domain, CaLB)"/>
    <property type="match status" value="2"/>
</dbReference>
<protein>
    <recommendedName>
        <fullName evidence="2">C2 domain-containing protein</fullName>
    </recommendedName>
</protein>
<dbReference type="CDD" id="cd08389">
    <property type="entry name" value="C2A_Synaptotagmin-14_16"/>
    <property type="match status" value="1"/>
</dbReference>
<gene>
    <name evidence="3" type="ORF">GSLYS_00006221001</name>
</gene>
<dbReference type="SMART" id="SM00239">
    <property type="entry name" value="C2"/>
    <property type="match status" value="2"/>
</dbReference>
<feature type="compositionally biased region" description="Basic and acidic residues" evidence="1">
    <location>
        <begin position="32"/>
        <end position="42"/>
    </location>
</feature>
<feature type="domain" description="C2" evidence="2">
    <location>
        <begin position="241"/>
        <end position="360"/>
    </location>
</feature>
<comment type="caution">
    <text evidence="3">The sequence shown here is derived from an EMBL/GenBank/DDBJ whole genome shotgun (WGS) entry which is preliminary data.</text>
</comment>
<feature type="compositionally biased region" description="Low complexity" evidence="1">
    <location>
        <begin position="374"/>
        <end position="393"/>
    </location>
</feature>
<dbReference type="EMBL" id="CAXITT010000107">
    <property type="protein sequence ID" value="CAL1532142.1"/>
    <property type="molecule type" value="Genomic_DNA"/>
</dbReference>
<dbReference type="InterPro" id="IPR043541">
    <property type="entry name" value="SYT14/14L/16"/>
</dbReference>
<dbReference type="InterPro" id="IPR000008">
    <property type="entry name" value="C2_dom"/>
</dbReference>
<feature type="region of interest" description="Disordered" evidence="1">
    <location>
        <begin position="373"/>
        <end position="394"/>
    </location>
</feature>
<reference evidence="3 4" key="1">
    <citation type="submission" date="2024-04" db="EMBL/GenBank/DDBJ databases">
        <authorList>
            <consortium name="Genoscope - CEA"/>
            <person name="William W."/>
        </authorList>
    </citation>
    <scope>NUCLEOTIDE SEQUENCE [LARGE SCALE GENOMIC DNA]</scope>
</reference>
<proteinExistence type="predicted"/>
<evidence type="ECO:0000259" key="2">
    <source>
        <dbReference type="PROSITE" id="PS50004"/>
    </source>
</evidence>
<evidence type="ECO:0000313" key="4">
    <source>
        <dbReference type="Proteomes" id="UP001497497"/>
    </source>
</evidence>
<feature type="region of interest" description="Disordered" evidence="1">
    <location>
        <begin position="116"/>
        <end position="216"/>
    </location>
</feature>